<gene>
    <name evidence="1" type="ORF">DPMN_137548</name>
</gene>
<proteinExistence type="predicted"/>
<reference evidence="1" key="1">
    <citation type="journal article" date="2019" name="bioRxiv">
        <title>The Genome of the Zebra Mussel, Dreissena polymorpha: A Resource for Invasive Species Research.</title>
        <authorList>
            <person name="McCartney M.A."/>
            <person name="Auch B."/>
            <person name="Kono T."/>
            <person name="Mallez S."/>
            <person name="Zhang Y."/>
            <person name="Obille A."/>
            <person name="Becker A."/>
            <person name="Abrahante J.E."/>
            <person name="Garbe J."/>
            <person name="Badalamenti J.P."/>
            <person name="Herman A."/>
            <person name="Mangelson H."/>
            <person name="Liachko I."/>
            <person name="Sullivan S."/>
            <person name="Sone E.D."/>
            <person name="Koren S."/>
            <person name="Silverstein K.A.T."/>
            <person name="Beckman K.B."/>
            <person name="Gohl D.M."/>
        </authorList>
    </citation>
    <scope>NUCLEOTIDE SEQUENCE</scope>
    <source>
        <strain evidence="1">Duluth1</strain>
        <tissue evidence="1">Whole animal</tissue>
    </source>
</reference>
<sequence>MAQAAGSEIKTWLRQLSLKSKPRQLSLKSKHCSDSRVCNQNMVHSCLKSKHGSESRV</sequence>
<dbReference type="EMBL" id="JAIWYP010000006">
    <property type="protein sequence ID" value="KAH3809187.1"/>
    <property type="molecule type" value="Genomic_DNA"/>
</dbReference>
<reference evidence="1" key="2">
    <citation type="submission" date="2020-11" db="EMBL/GenBank/DDBJ databases">
        <authorList>
            <person name="McCartney M.A."/>
            <person name="Auch B."/>
            <person name="Kono T."/>
            <person name="Mallez S."/>
            <person name="Becker A."/>
            <person name="Gohl D.M."/>
            <person name="Silverstein K.A.T."/>
            <person name="Koren S."/>
            <person name="Bechman K.B."/>
            <person name="Herman A."/>
            <person name="Abrahante J.E."/>
            <person name="Garbe J."/>
        </authorList>
    </citation>
    <scope>NUCLEOTIDE SEQUENCE</scope>
    <source>
        <strain evidence="1">Duluth1</strain>
        <tissue evidence="1">Whole animal</tissue>
    </source>
</reference>
<protein>
    <submittedName>
        <fullName evidence="1">Uncharacterized protein</fullName>
    </submittedName>
</protein>
<dbReference type="Proteomes" id="UP000828390">
    <property type="component" value="Unassembled WGS sequence"/>
</dbReference>
<organism evidence="1 2">
    <name type="scientific">Dreissena polymorpha</name>
    <name type="common">Zebra mussel</name>
    <name type="synonym">Mytilus polymorpha</name>
    <dbReference type="NCBI Taxonomy" id="45954"/>
    <lineage>
        <taxon>Eukaryota</taxon>
        <taxon>Metazoa</taxon>
        <taxon>Spiralia</taxon>
        <taxon>Lophotrochozoa</taxon>
        <taxon>Mollusca</taxon>
        <taxon>Bivalvia</taxon>
        <taxon>Autobranchia</taxon>
        <taxon>Heteroconchia</taxon>
        <taxon>Euheterodonta</taxon>
        <taxon>Imparidentia</taxon>
        <taxon>Neoheterodontei</taxon>
        <taxon>Myida</taxon>
        <taxon>Dreissenoidea</taxon>
        <taxon>Dreissenidae</taxon>
        <taxon>Dreissena</taxon>
    </lineage>
</organism>
<evidence type="ECO:0000313" key="1">
    <source>
        <dbReference type="EMBL" id="KAH3809187.1"/>
    </source>
</evidence>
<name>A0A9D4G2Y6_DREPO</name>
<comment type="caution">
    <text evidence="1">The sequence shown here is derived from an EMBL/GenBank/DDBJ whole genome shotgun (WGS) entry which is preliminary data.</text>
</comment>
<keyword evidence="2" id="KW-1185">Reference proteome</keyword>
<dbReference type="AlphaFoldDB" id="A0A9D4G2Y6"/>
<accession>A0A9D4G2Y6</accession>
<evidence type="ECO:0000313" key="2">
    <source>
        <dbReference type="Proteomes" id="UP000828390"/>
    </source>
</evidence>